<keyword evidence="6 7" id="KW-0472">Membrane</keyword>
<dbReference type="OrthoDB" id="5814279at2759"/>
<dbReference type="Pfam" id="PF16954">
    <property type="entry name" value="HRG"/>
    <property type="match status" value="2"/>
</dbReference>
<organism evidence="9">
    <name type="scientific">Caenorhabditis remanei</name>
    <name type="common">Caenorhabditis vulgaris</name>
    <dbReference type="NCBI Taxonomy" id="31234"/>
    <lineage>
        <taxon>Eukaryota</taxon>
        <taxon>Metazoa</taxon>
        <taxon>Ecdysozoa</taxon>
        <taxon>Nematoda</taxon>
        <taxon>Chromadorea</taxon>
        <taxon>Rhabditida</taxon>
        <taxon>Rhabditina</taxon>
        <taxon>Rhabditomorpha</taxon>
        <taxon>Rhabditoidea</taxon>
        <taxon>Rhabditidae</taxon>
        <taxon>Peloderinae</taxon>
        <taxon>Caenorhabditis</taxon>
    </lineage>
</organism>
<keyword evidence="4 7" id="KW-0812">Transmembrane</keyword>
<dbReference type="InParanoid" id="E3M7M5"/>
<gene>
    <name evidence="8" type="ORF">CRE_12556</name>
</gene>
<dbReference type="OMA" id="VAKFRHK"/>
<dbReference type="AlphaFoldDB" id="E3M7M5"/>
<reference evidence="8" key="1">
    <citation type="submission" date="2007-07" db="EMBL/GenBank/DDBJ databases">
        <title>PCAP assembly of the Caenorhabditis remanei genome.</title>
        <authorList>
            <consortium name="The Caenorhabditis remanei Sequencing Consortium"/>
            <person name="Wilson R.K."/>
        </authorList>
    </citation>
    <scope>NUCLEOTIDE SEQUENCE [LARGE SCALE GENOMIC DNA]</scope>
    <source>
        <strain evidence="8">PB4641</strain>
    </source>
</reference>
<evidence type="ECO:0000313" key="8">
    <source>
        <dbReference type="EMBL" id="EFO93853.1"/>
    </source>
</evidence>
<accession>E3M7M5</accession>
<comment type="similarity">
    <text evidence="2">Belongs to the HRG family.</text>
</comment>
<feature type="transmembrane region" description="Helical" evidence="7">
    <location>
        <begin position="134"/>
        <end position="157"/>
    </location>
</feature>
<name>E3M7M5_CAERE</name>
<dbReference type="FunCoup" id="E3M7M5">
    <property type="interactions" value="105"/>
</dbReference>
<dbReference type="GO" id="GO:0020037">
    <property type="term" value="F:heme binding"/>
    <property type="evidence" value="ECO:0007669"/>
    <property type="project" value="TreeGrafter"/>
</dbReference>
<feature type="transmembrane region" description="Helical" evidence="7">
    <location>
        <begin position="90"/>
        <end position="114"/>
    </location>
</feature>
<dbReference type="Proteomes" id="UP000008281">
    <property type="component" value="Unassembled WGS sequence"/>
</dbReference>
<feature type="transmembrane region" description="Helical" evidence="7">
    <location>
        <begin position="169"/>
        <end position="196"/>
    </location>
</feature>
<protein>
    <submittedName>
        <fullName evidence="8">Uncharacterized protein</fullName>
    </submittedName>
</protein>
<keyword evidence="3" id="KW-0813">Transport</keyword>
<comment type="subcellular location">
    <subcellularLocation>
        <location evidence="1">Membrane</location>
        <topology evidence="1">Multi-pass membrane protein</topology>
    </subcellularLocation>
</comment>
<dbReference type="GO" id="GO:0005886">
    <property type="term" value="C:plasma membrane"/>
    <property type="evidence" value="ECO:0007669"/>
    <property type="project" value="TreeGrafter"/>
</dbReference>
<dbReference type="GO" id="GO:0015232">
    <property type="term" value="F:heme transmembrane transporter activity"/>
    <property type="evidence" value="ECO:0007669"/>
    <property type="project" value="InterPro"/>
</dbReference>
<dbReference type="HOGENOM" id="CLU_094341_0_0_1"/>
<evidence type="ECO:0000256" key="6">
    <source>
        <dbReference type="ARBA" id="ARBA00023136"/>
    </source>
</evidence>
<dbReference type="PANTHER" id="PTHR31525">
    <property type="entry name" value="HEME TRANSPORTER HRG1"/>
    <property type="match status" value="1"/>
</dbReference>
<feature type="transmembrane region" description="Helical" evidence="7">
    <location>
        <begin position="216"/>
        <end position="236"/>
    </location>
</feature>
<dbReference type="STRING" id="31234.E3M7M5"/>
<dbReference type="EMBL" id="DS268427">
    <property type="protein sequence ID" value="EFO93853.1"/>
    <property type="molecule type" value="Genomic_DNA"/>
</dbReference>
<evidence type="ECO:0000256" key="3">
    <source>
        <dbReference type="ARBA" id="ARBA00022448"/>
    </source>
</evidence>
<evidence type="ECO:0000256" key="7">
    <source>
        <dbReference type="SAM" id="Phobius"/>
    </source>
</evidence>
<sequence>MGVRSLNEDIIRFKFNALLQSLAFETVEHKIEQLKFLKLRFETVAKFRHKTASSSVHMFTSLTFSFLEYQITVTLLQFQMEMKWSLCCHINVRIAYTICGIIIGLFWACVYIFAWKVNIQSVSLVIKLFLFQNWVALATCLVATSFAFETFFFYFSIKKDTILKWKPTTFQILFWMNLLVGFLSIGGMIAAIVLAATKHQGVSNTDQHGLNWWSTATWFLVMLKWTWQNAFIARLYSKKLEKSIIHPEEPDDPSRWKF</sequence>
<evidence type="ECO:0000256" key="4">
    <source>
        <dbReference type="ARBA" id="ARBA00022692"/>
    </source>
</evidence>
<dbReference type="InterPro" id="IPR026218">
    <property type="entry name" value="HRG"/>
</dbReference>
<proteinExistence type="inferred from homology"/>
<evidence type="ECO:0000256" key="2">
    <source>
        <dbReference type="ARBA" id="ARBA00006203"/>
    </source>
</evidence>
<keyword evidence="5 7" id="KW-1133">Transmembrane helix</keyword>
<dbReference type="GO" id="GO:0005765">
    <property type="term" value="C:lysosomal membrane"/>
    <property type="evidence" value="ECO:0007669"/>
    <property type="project" value="TreeGrafter"/>
</dbReference>
<dbReference type="PANTHER" id="PTHR31525:SF2">
    <property type="entry name" value="HEME TRANSPORTER HRG-6"/>
    <property type="match status" value="1"/>
</dbReference>
<dbReference type="eggNOG" id="ENOG502TGTQ">
    <property type="taxonomic scope" value="Eukaryota"/>
</dbReference>
<keyword evidence="9" id="KW-1185">Reference proteome</keyword>
<evidence type="ECO:0000256" key="5">
    <source>
        <dbReference type="ARBA" id="ARBA00022989"/>
    </source>
</evidence>
<evidence type="ECO:0000313" key="9">
    <source>
        <dbReference type="Proteomes" id="UP000008281"/>
    </source>
</evidence>
<evidence type="ECO:0000256" key="1">
    <source>
        <dbReference type="ARBA" id="ARBA00004141"/>
    </source>
</evidence>